<reference evidence="1 2" key="1">
    <citation type="journal article" date="2022" name="DNA Res.">
        <title>Chromosomal-level genome assembly of the orchid tree Bauhinia variegata (Leguminosae; Cercidoideae) supports the allotetraploid origin hypothesis of Bauhinia.</title>
        <authorList>
            <person name="Zhong Y."/>
            <person name="Chen Y."/>
            <person name="Zheng D."/>
            <person name="Pang J."/>
            <person name="Liu Y."/>
            <person name="Luo S."/>
            <person name="Meng S."/>
            <person name="Qian L."/>
            <person name="Wei D."/>
            <person name="Dai S."/>
            <person name="Zhou R."/>
        </authorList>
    </citation>
    <scope>NUCLEOTIDE SEQUENCE [LARGE SCALE GENOMIC DNA]</scope>
    <source>
        <strain evidence="1">BV-YZ2020</strain>
    </source>
</reference>
<keyword evidence="2" id="KW-1185">Reference proteome</keyword>
<proteinExistence type="predicted"/>
<evidence type="ECO:0000313" key="2">
    <source>
        <dbReference type="Proteomes" id="UP000828941"/>
    </source>
</evidence>
<gene>
    <name evidence="1" type="ORF">L6164_028628</name>
</gene>
<protein>
    <submittedName>
        <fullName evidence="1">Uncharacterized protein</fullName>
    </submittedName>
</protein>
<comment type="caution">
    <text evidence="1">The sequence shown here is derived from an EMBL/GenBank/DDBJ whole genome shotgun (WGS) entry which is preliminary data.</text>
</comment>
<sequence length="469" mass="52283">MASLKLLLVLLGFLYLAIIEAQETTYLKHNCSSNKNFTANSAYHFNLQSLLSNLSSTTTDFYNATAGTTNDDTVFGLFMCRGDVPLQLCRQCVQNASERISSECRYSKEAIIWYDECLLRCSNFSFFSTVSEGPTLCLLNTVNATFVGSFNTFLAKMLTGVVAEASNYSASPKNFANKSDNISAFQTLYTLAQCTPDLSSKDCHRCLRDVMGNISMCYLGKQGGRVLYPSCNLRYELYPFYRSITDSAPAPTPSANTPLPIVLTVLLGFFCYILQKRRKKSYKAVLLENFGDESATLDSLQFNMGIIEAAANKFSQENMIGKGGFGEVYKGILPDGRDIAVKRLSRSYGQGAIEFKNEAWTLWREETPLEILDQNLKEFHSPTEVTKCIQIGLLCVQENSNVRPSMAQVVTYLSSHSVELSFPQEPTFFMNGKSELNMDARESSSGQNFSNKSVPKSLNEISMSTFFPR</sequence>
<organism evidence="1 2">
    <name type="scientific">Bauhinia variegata</name>
    <name type="common">Purple orchid tree</name>
    <name type="synonym">Phanera variegata</name>
    <dbReference type="NCBI Taxonomy" id="167791"/>
    <lineage>
        <taxon>Eukaryota</taxon>
        <taxon>Viridiplantae</taxon>
        <taxon>Streptophyta</taxon>
        <taxon>Embryophyta</taxon>
        <taxon>Tracheophyta</taxon>
        <taxon>Spermatophyta</taxon>
        <taxon>Magnoliopsida</taxon>
        <taxon>eudicotyledons</taxon>
        <taxon>Gunneridae</taxon>
        <taxon>Pentapetalae</taxon>
        <taxon>rosids</taxon>
        <taxon>fabids</taxon>
        <taxon>Fabales</taxon>
        <taxon>Fabaceae</taxon>
        <taxon>Cercidoideae</taxon>
        <taxon>Cercideae</taxon>
        <taxon>Bauhiniinae</taxon>
        <taxon>Bauhinia</taxon>
    </lineage>
</organism>
<name>A0ACB9L6K1_BAUVA</name>
<dbReference type="Proteomes" id="UP000828941">
    <property type="component" value="Chromosome 12"/>
</dbReference>
<dbReference type="EMBL" id="CM039437">
    <property type="protein sequence ID" value="KAI4305252.1"/>
    <property type="molecule type" value="Genomic_DNA"/>
</dbReference>
<accession>A0ACB9L6K1</accession>
<evidence type="ECO:0000313" key="1">
    <source>
        <dbReference type="EMBL" id="KAI4305252.1"/>
    </source>
</evidence>